<dbReference type="AlphaFoldDB" id="A0A5C6DGT3"/>
<reference evidence="2 3" key="1">
    <citation type="submission" date="2019-02" db="EMBL/GenBank/DDBJ databases">
        <title>Deep-cultivation of Planctomycetes and their phenomic and genomic characterization uncovers novel biology.</title>
        <authorList>
            <person name="Wiegand S."/>
            <person name="Jogler M."/>
            <person name="Boedeker C."/>
            <person name="Pinto D."/>
            <person name="Vollmers J."/>
            <person name="Rivas-Marin E."/>
            <person name="Kohn T."/>
            <person name="Peeters S.H."/>
            <person name="Heuer A."/>
            <person name="Rast P."/>
            <person name="Oberbeckmann S."/>
            <person name="Bunk B."/>
            <person name="Jeske O."/>
            <person name="Meyerdierks A."/>
            <person name="Storesund J.E."/>
            <person name="Kallscheuer N."/>
            <person name="Luecker S."/>
            <person name="Lage O.M."/>
            <person name="Pohl T."/>
            <person name="Merkel B.J."/>
            <person name="Hornburger P."/>
            <person name="Mueller R.-W."/>
            <person name="Bruemmer F."/>
            <person name="Labrenz M."/>
            <person name="Spormann A.M."/>
            <person name="Op Den Camp H."/>
            <person name="Overmann J."/>
            <person name="Amann R."/>
            <person name="Jetten M.S.M."/>
            <person name="Mascher T."/>
            <person name="Medema M.H."/>
            <person name="Devos D.P."/>
            <person name="Kaster A.-K."/>
            <person name="Ovreas L."/>
            <person name="Rohde M."/>
            <person name="Galperin M.Y."/>
            <person name="Jogler C."/>
        </authorList>
    </citation>
    <scope>NUCLEOTIDE SEQUENCE [LARGE SCALE GENOMIC DNA]</scope>
    <source>
        <strain evidence="2 3">Q31b</strain>
    </source>
</reference>
<sequence length="271" mass="29574">MKPANVTVTLVLTALVAVLSLGGLRVSADESSTPENTKRSTEAAWNSLLGREPESTRAILKLAETPADTIAFLAERLKPLTLTGDRLHKLLEDLQSSQDVVWRSAYQELQYFDPRLALRIDELFELDTMKHSPGRNRLAAILIGCGINNTADWKYIRLNPIGDGNFNICCSNNPDTCGANYWGEREIGLLGGKGEPKAEWTRIVRAICLLEHFGTPDAMRIIKQMSKGHPEAQATSLASAILTRNAMAEPSIAPESATTPNGIPKSIGPTR</sequence>
<dbReference type="EMBL" id="SJPY01000010">
    <property type="protein sequence ID" value="TWU35194.1"/>
    <property type="molecule type" value="Genomic_DNA"/>
</dbReference>
<accession>A0A5C6DGT3</accession>
<evidence type="ECO:0000256" key="1">
    <source>
        <dbReference type="SAM" id="MobiDB-lite"/>
    </source>
</evidence>
<feature type="region of interest" description="Disordered" evidence="1">
    <location>
        <begin position="250"/>
        <end position="271"/>
    </location>
</feature>
<dbReference type="Proteomes" id="UP000315471">
    <property type="component" value="Unassembled WGS sequence"/>
</dbReference>
<gene>
    <name evidence="2" type="ORF">Q31b_52900</name>
</gene>
<name>A0A5C6DGT3_9BACT</name>
<evidence type="ECO:0000313" key="3">
    <source>
        <dbReference type="Proteomes" id="UP000315471"/>
    </source>
</evidence>
<dbReference type="OrthoDB" id="280691at2"/>
<protein>
    <submittedName>
        <fullName evidence="2">Uncharacterized protein</fullName>
    </submittedName>
</protein>
<keyword evidence="3" id="KW-1185">Reference proteome</keyword>
<comment type="caution">
    <text evidence="2">The sequence shown here is derived from an EMBL/GenBank/DDBJ whole genome shotgun (WGS) entry which is preliminary data.</text>
</comment>
<proteinExistence type="predicted"/>
<evidence type="ECO:0000313" key="2">
    <source>
        <dbReference type="EMBL" id="TWU35194.1"/>
    </source>
</evidence>
<organism evidence="2 3">
    <name type="scientific">Novipirellula aureliae</name>
    <dbReference type="NCBI Taxonomy" id="2527966"/>
    <lineage>
        <taxon>Bacteria</taxon>
        <taxon>Pseudomonadati</taxon>
        <taxon>Planctomycetota</taxon>
        <taxon>Planctomycetia</taxon>
        <taxon>Pirellulales</taxon>
        <taxon>Pirellulaceae</taxon>
        <taxon>Novipirellula</taxon>
    </lineage>
</organism>
<dbReference type="RefSeq" id="WP_146602390.1">
    <property type="nucleotide sequence ID" value="NZ_SJPY01000010.1"/>
</dbReference>